<dbReference type="PANTHER" id="PTHR21398">
    <property type="entry name" value="AGAP007094-PA"/>
    <property type="match status" value="1"/>
</dbReference>
<feature type="chain" id="PRO_5039934874" evidence="2">
    <location>
        <begin position="23"/>
        <end position="283"/>
    </location>
</feature>
<dbReference type="Proteomes" id="UP001107558">
    <property type="component" value="Chromosome 2"/>
</dbReference>
<dbReference type="PANTHER" id="PTHR21398:SF4">
    <property type="entry name" value="AGAP002980-PA"/>
    <property type="match status" value="1"/>
</dbReference>
<comment type="caution">
    <text evidence="3">The sequence shown here is derived from an EMBL/GenBank/DDBJ whole genome shotgun (WGS) entry which is preliminary data.</text>
</comment>
<evidence type="ECO:0000256" key="2">
    <source>
        <dbReference type="SAM" id="SignalP"/>
    </source>
</evidence>
<dbReference type="InterPro" id="IPR006631">
    <property type="entry name" value="DM4_12"/>
</dbReference>
<feature type="compositionally biased region" description="Acidic residues" evidence="1">
    <location>
        <begin position="136"/>
        <end position="150"/>
    </location>
</feature>
<dbReference type="AlphaFoldDB" id="A0A9J6CBB4"/>
<name>A0A9J6CBB4_POLVA</name>
<feature type="signal peptide" evidence="2">
    <location>
        <begin position="1"/>
        <end position="22"/>
    </location>
</feature>
<dbReference type="OrthoDB" id="8186940at2759"/>
<keyword evidence="4" id="KW-1185">Reference proteome</keyword>
<reference evidence="3" key="1">
    <citation type="submission" date="2021-03" db="EMBL/GenBank/DDBJ databases">
        <title>Chromosome level genome of the anhydrobiotic midge Polypedilum vanderplanki.</title>
        <authorList>
            <person name="Yoshida Y."/>
            <person name="Kikawada T."/>
            <person name="Gusev O."/>
        </authorList>
    </citation>
    <scope>NUCLEOTIDE SEQUENCE</scope>
    <source>
        <strain evidence="3">NIAS01</strain>
        <tissue evidence="3">Whole body or cell culture</tissue>
    </source>
</reference>
<accession>A0A9J6CBB4</accession>
<evidence type="ECO:0000256" key="1">
    <source>
        <dbReference type="SAM" id="MobiDB-lite"/>
    </source>
</evidence>
<proteinExistence type="predicted"/>
<dbReference type="SMART" id="SM00718">
    <property type="entry name" value="DM4_12"/>
    <property type="match status" value="1"/>
</dbReference>
<keyword evidence="2" id="KW-0732">Signal</keyword>
<dbReference type="Pfam" id="PF07841">
    <property type="entry name" value="DM4_12"/>
    <property type="match status" value="1"/>
</dbReference>
<sequence>MLKRIFLISIILCIFAFHLLSAKNGENETILSRQKRVLVFPQYTVVQLAMCIISQISYIPSHKVAVNTGFMMSYGLPYNTSNFWSPVYWARSLLTTDSSSSVLYTYLKRLSESGDDFSLNFKEEQNEDNAQLKINDDDEITTTTSQDEELTTLPSTTEKSKKNKKNSKTKRDVSASEFYAGIKETLSFAGYHQDCLLKSICELAKHPLEMSTDENFIYDIVHFILTPSLHKAFDAETEKYDQEIFEAAEKLGESDGDCDLMYQACNISPLHSISNFIETEVYE</sequence>
<evidence type="ECO:0000313" key="4">
    <source>
        <dbReference type="Proteomes" id="UP001107558"/>
    </source>
</evidence>
<protein>
    <submittedName>
        <fullName evidence="3">Uncharacterized protein</fullName>
    </submittedName>
</protein>
<evidence type="ECO:0000313" key="3">
    <source>
        <dbReference type="EMBL" id="KAG5679420.1"/>
    </source>
</evidence>
<dbReference type="EMBL" id="JADBJN010000002">
    <property type="protein sequence ID" value="KAG5679420.1"/>
    <property type="molecule type" value="Genomic_DNA"/>
</dbReference>
<gene>
    <name evidence="3" type="ORF">PVAND_008987</name>
</gene>
<organism evidence="3 4">
    <name type="scientific">Polypedilum vanderplanki</name>
    <name type="common">Sleeping chironomid midge</name>
    <dbReference type="NCBI Taxonomy" id="319348"/>
    <lineage>
        <taxon>Eukaryota</taxon>
        <taxon>Metazoa</taxon>
        <taxon>Ecdysozoa</taxon>
        <taxon>Arthropoda</taxon>
        <taxon>Hexapoda</taxon>
        <taxon>Insecta</taxon>
        <taxon>Pterygota</taxon>
        <taxon>Neoptera</taxon>
        <taxon>Endopterygota</taxon>
        <taxon>Diptera</taxon>
        <taxon>Nematocera</taxon>
        <taxon>Chironomoidea</taxon>
        <taxon>Chironomidae</taxon>
        <taxon>Chironominae</taxon>
        <taxon>Polypedilum</taxon>
        <taxon>Polypedilum</taxon>
    </lineage>
</organism>
<feature type="region of interest" description="Disordered" evidence="1">
    <location>
        <begin position="128"/>
        <end position="168"/>
    </location>
</feature>